<evidence type="ECO:0000313" key="2">
    <source>
        <dbReference type="Proteomes" id="UP001202281"/>
    </source>
</evidence>
<reference evidence="1 2" key="1">
    <citation type="submission" date="2022-04" db="EMBL/GenBank/DDBJ databases">
        <title>Identification of a novel bacterium isolated from mangrove sediments.</title>
        <authorList>
            <person name="Pan X."/>
        </authorList>
    </citation>
    <scope>NUCLEOTIDE SEQUENCE [LARGE SCALE GENOMIC DNA]</scope>
    <source>
        <strain evidence="1 2">B2638</strain>
    </source>
</reference>
<proteinExistence type="predicted"/>
<protein>
    <submittedName>
        <fullName evidence="1">Uncharacterized protein</fullName>
    </submittedName>
</protein>
<dbReference type="RefSeq" id="WP_243924647.1">
    <property type="nucleotide sequence ID" value="NZ_JALHLG010000085.1"/>
</dbReference>
<comment type="caution">
    <text evidence="1">The sequence shown here is derived from an EMBL/GenBank/DDBJ whole genome shotgun (WGS) entry which is preliminary data.</text>
</comment>
<keyword evidence="2" id="KW-1185">Reference proteome</keyword>
<accession>A0ABT0BWQ9</accession>
<gene>
    <name evidence="1" type="ORF">MTR66_20930</name>
</gene>
<evidence type="ECO:0000313" key="1">
    <source>
        <dbReference type="EMBL" id="MCJ2189256.1"/>
    </source>
</evidence>
<sequence length="115" mass="12815">QRSRICLNLNQKNSSRRFRGADTAIARAITVGDVCVDATKSSSWDTASGDIVANHNIEAMVRAMKQAHKIFYDPGEVLKIPVRARIVREIVDMVFASDQPDTLIRECRSALQQVT</sequence>
<feature type="non-terminal residue" evidence="1">
    <location>
        <position position="1"/>
    </location>
</feature>
<organism evidence="1 2">
    <name type="scientific">Novosphingobium beihaiensis</name>
    <dbReference type="NCBI Taxonomy" id="2930389"/>
    <lineage>
        <taxon>Bacteria</taxon>
        <taxon>Pseudomonadati</taxon>
        <taxon>Pseudomonadota</taxon>
        <taxon>Alphaproteobacteria</taxon>
        <taxon>Sphingomonadales</taxon>
        <taxon>Sphingomonadaceae</taxon>
        <taxon>Novosphingobium</taxon>
    </lineage>
</organism>
<name>A0ABT0BWQ9_9SPHN</name>
<dbReference type="EMBL" id="JALHLG010000085">
    <property type="protein sequence ID" value="MCJ2189256.1"/>
    <property type="molecule type" value="Genomic_DNA"/>
</dbReference>
<dbReference type="Proteomes" id="UP001202281">
    <property type="component" value="Unassembled WGS sequence"/>
</dbReference>